<evidence type="ECO:0000313" key="2">
    <source>
        <dbReference type="EMBL" id="CAA9217632.1"/>
    </source>
</evidence>
<dbReference type="EMBL" id="CADCSZ010000032">
    <property type="protein sequence ID" value="CAA9217632.1"/>
    <property type="molecule type" value="Genomic_DNA"/>
</dbReference>
<protein>
    <submittedName>
        <fullName evidence="2">Uncharacterized protein</fullName>
    </submittedName>
</protein>
<keyword evidence="1" id="KW-0472">Membrane</keyword>
<keyword evidence="1" id="KW-0812">Transmembrane</keyword>
<proteinExistence type="predicted"/>
<dbReference type="AlphaFoldDB" id="A0A6J4HBE6"/>
<feature type="transmembrane region" description="Helical" evidence="1">
    <location>
        <begin position="12"/>
        <end position="33"/>
    </location>
</feature>
<reference evidence="2" key="1">
    <citation type="submission" date="2020-02" db="EMBL/GenBank/DDBJ databases">
        <authorList>
            <person name="Meier V. D."/>
        </authorList>
    </citation>
    <scope>NUCLEOTIDE SEQUENCE</scope>
    <source>
        <strain evidence="2">AVDCRST_MAG76</strain>
    </source>
</reference>
<evidence type="ECO:0000256" key="1">
    <source>
        <dbReference type="SAM" id="Phobius"/>
    </source>
</evidence>
<accession>A0A6J4HBE6</accession>
<name>A0A6J4HBE6_9ACTN</name>
<organism evidence="2">
    <name type="scientific">uncultured Acidimicrobiales bacterium</name>
    <dbReference type="NCBI Taxonomy" id="310071"/>
    <lineage>
        <taxon>Bacteria</taxon>
        <taxon>Bacillati</taxon>
        <taxon>Actinomycetota</taxon>
        <taxon>Acidimicrobiia</taxon>
        <taxon>Acidimicrobiales</taxon>
        <taxon>environmental samples</taxon>
    </lineage>
</organism>
<keyword evidence="1" id="KW-1133">Transmembrane helix</keyword>
<sequence>MTTVLAHGGSAGLLIEVLILGLPAALFGLFALVSRKRSKRSDAEQPAVEPEPET</sequence>
<gene>
    <name evidence="2" type="ORF">AVDCRST_MAG76-599</name>
</gene>